<accession>A0A090RP06</accession>
<evidence type="ECO:0000256" key="2">
    <source>
        <dbReference type="ARBA" id="ARBA00022692"/>
    </source>
</evidence>
<dbReference type="AlphaFoldDB" id="A0A090RP06"/>
<dbReference type="PROSITE" id="PS50929">
    <property type="entry name" value="ABC_TM1F"/>
    <property type="match status" value="1"/>
</dbReference>
<dbReference type="EMBL" id="BBMR01000001">
    <property type="protein sequence ID" value="GAL17150.1"/>
    <property type="molecule type" value="Genomic_DNA"/>
</dbReference>
<dbReference type="SUPFAM" id="SSF90123">
    <property type="entry name" value="ABC transporter transmembrane region"/>
    <property type="match status" value="1"/>
</dbReference>
<keyword evidence="3 5" id="KW-1133">Transmembrane helix</keyword>
<feature type="transmembrane region" description="Helical" evidence="5">
    <location>
        <begin position="12"/>
        <end position="32"/>
    </location>
</feature>
<evidence type="ECO:0000313" key="8">
    <source>
        <dbReference type="Proteomes" id="UP000029228"/>
    </source>
</evidence>
<dbReference type="GO" id="GO:0015421">
    <property type="term" value="F:ABC-type oligopeptide transporter activity"/>
    <property type="evidence" value="ECO:0007669"/>
    <property type="project" value="TreeGrafter"/>
</dbReference>
<keyword evidence="2 5" id="KW-0812">Transmembrane</keyword>
<dbReference type="InterPro" id="IPR039421">
    <property type="entry name" value="Type_1_exporter"/>
</dbReference>
<dbReference type="GO" id="GO:0016887">
    <property type="term" value="F:ATP hydrolysis activity"/>
    <property type="evidence" value="ECO:0007669"/>
    <property type="project" value="InterPro"/>
</dbReference>
<evidence type="ECO:0000256" key="3">
    <source>
        <dbReference type="ARBA" id="ARBA00022989"/>
    </source>
</evidence>
<keyword evidence="4 5" id="KW-0472">Membrane</keyword>
<dbReference type="Gene3D" id="1.20.1560.10">
    <property type="entry name" value="ABC transporter type 1, transmembrane domain"/>
    <property type="match status" value="1"/>
</dbReference>
<evidence type="ECO:0000259" key="6">
    <source>
        <dbReference type="PROSITE" id="PS50929"/>
    </source>
</evidence>
<dbReference type="PANTHER" id="PTHR43394">
    <property type="entry name" value="ATP-DEPENDENT PERMEASE MDL1, MITOCHONDRIAL"/>
    <property type="match status" value="1"/>
</dbReference>
<evidence type="ECO:0000256" key="1">
    <source>
        <dbReference type="ARBA" id="ARBA00004651"/>
    </source>
</evidence>
<dbReference type="PANTHER" id="PTHR43394:SF1">
    <property type="entry name" value="ATP-BINDING CASSETTE SUB-FAMILY B MEMBER 10, MITOCHONDRIAL"/>
    <property type="match status" value="1"/>
</dbReference>
<evidence type="ECO:0000313" key="7">
    <source>
        <dbReference type="EMBL" id="GAL17150.1"/>
    </source>
</evidence>
<reference evidence="7 8" key="2">
    <citation type="submission" date="2014-09" db="EMBL/GenBank/DDBJ databases">
        <authorList>
            <consortium name="NBRP consortium"/>
            <person name="Sawabe T."/>
            <person name="Meirelles P."/>
            <person name="Nakanishi M."/>
            <person name="Sayaka M."/>
            <person name="Hattori M."/>
            <person name="Ohkuma M."/>
        </authorList>
    </citation>
    <scope>NUCLEOTIDE SEQUENCE [LARGE SCALE GENOMIC DNA]</scope>
    <source>
        <strain evidence="8">JCM19235</strain>
    </source>
</reference>
<comment type="caution">
    <text evidence="7">The sequence shown here is derived from an EMBL/GenBank/DDBJ whole genome shotgun (WGS) entry which is preliminary data.</text>
</comment>
<dbReference type="STRING" id="990268.JCM19235_5699"/>
<keyword evidence="7" id="KW-0547">Nucleotide-binding</keyword>
<dbReference type="SUPFAM" id="SSF52540">
    <property type="entry name" value="P-loop containing nucleoside triphosphate hydrolases"/>
    <property type="match status" value="1"/>
</dbReference>
<dbReference type="GO" id="GO:0005886">
    <property type="term" value="C:plasma membrane"/>
    <property type="evidence" value="ECO:0007669"/>
    <property type="project" value="UniProtKB-SubCell"/>
</dbReference>
<gene>
    <name evidence="7" type="ORF">JCM19235_5699</name>
</gene>
<dbReference type="InterPro" id="IPR011527">
    <property type="entry name" value="ABC1_TM_dom"/>
</dbReference>
<evidence type="ECO:0000256" key="4">
    <source>
        <dbReference type="ARBA" id="ARBA00023136"/>
    </source>
</evidence>
<name>A0A090RP06_9VIBR</name>
<dbReference type="InterPro" id="IPR036640">
    <property type="entry name" value="ABC1_TM_sf"/>
</dbReference>
<feature type="domain" description="ABC transmembrane type-1" evidence="6">
    <location>
        <begin position="1"/>
        <end position="37"/>
    </location>
</feature>
<dbReference type="Proteomes" id="UP000029228">
    <property type="component" value="Unassembled WGS sequence"/>
</dbReference>
<reference evidence="7 8" key="1">
    <citation type="submission" date="2014-09" db="EMBL/GenBank/DDBJ databases">
        <title>Vibrio maritimus JCM 19235. (C45) whole genome shotgun sequence.</title>
        <authorList>
            <person name="Sawabe T."/>
            <person name="Meirelles P."/>
            <person name="Nakanishi M."/>
            <person name="Sayaka M."/>
            <person name="Hattori M."/>
            <person name="Ohkuma M."/>
        </authorList>
    </citation>
    <scope>NUCLEOTIDE SEQUENCE [LARGE SCALE GENOMIC DNA]</scope>
    <source>
        <strain evidence="8">JCM19235</strain>
    </source>
</reference>
<protein>
    <submittedName>
        <fullName evidence="7">ABC transporter ATP-binding protein</fullName>
    </submittedName>
</protein>
<sequence>MINGVMSAGDLGAFVFYAIMVASSLATISEVLGELQRAAGATERLIEILQVESHITAPTEEVLSPDTLRPEVAFNQVVFHYPSRPTQAAVESLDLVAEEGKVLALVGPSGAGKTTLFELMQRFYDPESGQVTLAELISNVSIRSSFANRWPWFRSSLHYLAMTCSTTFDMATQPPLMKR</sequence>
<dbReference type="Pfam" id="PF00005">
    <property type="entry name" value="ABC_tran"/>
    <property type="match status" value="1"/>
</dbReference>
<dbReference type="InterPro" id="IPR003439">
    <property type="entry name" value="ABC_transporter-like_ATP-bd"/>
</dbReference>
<dbReference type="Gene3D" id="3.40.50.300">
    <property type="entry name" value="P-loop containing nucleotide triphosphate hydrolases"/>
    <property type="match status" value="1"/>
</dbReference>
<keyword evidence="8" id="KW-1185">Reference proteome</keyword>
<dbReference type="GO" id="GO:0005524">
    <property type="term" value="F:ATP binding"/>
    <property type="evidence" value="ECO:0007669"/>
    <property type="project" value="UniProtKB-KW"/>
</dbReference>
<organism evidence="7 8">
    <name type="scientific">Vibrio maritimus</name>
    <dbReference type="NCBI Taxonomy" id="990268"/>
    <lineage>
        <taxon>Bacteria</taxon>
        <taxon>Pseudomonadati</taxon>
        <taxon>Pseudomonadota</taxon>
        <taxon>Gammaproteobacteria</taxon>
        <taxon>Vibrionales</taxon>
        <taxon>Vibrionaceae</taxon>
        <taxon>Vibrio</taxon>
    </lineage>
</organism>
<comment type="subcellular location">
    <subcellularLocation>
        <location evidence="1">Cell membrane</location>
        <topology evidence="1">Multi-pass membrane protein</topology>
    </subcellularLocation>
</comment>
<evidence type="ECO:0000256" key="5">
    <source>
        <dbReference type="SAM" id="Phobius"/>
    </source>
</evidence>
<proteinExistence type="predicted"/>
<keyword evidence="7" id="KW-0067">ATP-binding</keyword>
<dbReference type="InterPro" id="IPR027417">
    <property type="entry name" value="P-loop_NTPase"/>
</dbReference>